<protein>
    <submittedName>
        <fullName evidence="1">Uncharacterized protein</fullName>
    </submittedName>
</protein>
<dbReference type="EMBL" id="CADEAL010003704">
    <property type="protein sequence ID" value="CAB1445572.1"/>
    <property type="molecule type" value="Genomic_DNA"/>
</dbReference>
<proteinExistence type="predicted"/>
<dbReference type="Proteomes" id="UP001153269">
    <property type="component" value="Unassembled WGS sequence"/>
</dbReference>
<reference evidence="1" key="1">
    <citation type="submission" date="2020-03" db="EMBL/GenBank/DDBJ databases">
        <authorList>
            <person name="Weist P."/>
        </authorList>
    </citation>
    <scope>NUCLEOTIDE SEQUENCE</scope>
</reference>
<dbReference type="AlphaFoldDB" id="A0A9N7Z1M1"/>
<evidence type="ECO:0000313" key="2">
    <source>
        <dbReference type="Proteomes" id="UP001153269"/>
    </source>
</evidence>
<feature type="non-terminal residue" evidence="1">
    <location>
        <position position="127"/>
    </location>
</feature>
<name>A0A9N7Z1M1_PLEPL</name>
<keyword evidence="2" id="KW-1185">Reference proteome</keyword>
<organism evidence="1 2">
    <name type="scientific">Pleuronectes platessa</name>
    <name type="common">European plaice</name>
    <dbReference type="NCBI Taxonomy" id="8262"/>
    <lineage>
        <taxon>Eukaryota</taxon>
        <taxon>Metazoa</taxon>
        <taxon>Chordata</taxon>
        <taxon>Craniata</taxon>
        <taxon>Vertebrata</taxon>
        <taxon>Euteleostomi</taxon>
        <taxon>Actinopterygii</taxon>
        <taxon>Neopterygii</taxon>
        <taxon>Teleostei</taxon>
        <taxon>Neoteleostei</taxon>
        <taxon>Acanthomorphata</taxon>
        <taxon>Carangaria</taxon>
        <taxon>Pleuronectiformes</taxon>
        <taxon>Pleuronectoidei</taxon>
        <taxon>Pleuronectidae</taxon>
        <taxon>Pleuronectes</taxon>
    </lineage>
</organism>
<evidence type="ECO:0000313" key="1">
    <source>
        <dbReference type="EMBL" id="CAB1445572.1"/>
    </source>
</evidence>
<accession>A0A9N7Z1M1</accession>
<gene>
    <name evidence="1" type="ORF">PLEPLA_LOCUS33303</name>
</gene>
<feature type="non-terminal residue" evidence="1">
    <location>
        <position position="1"/>
    </location>
</feature>
<sequence length="127" mass="13334">LLTGSSRSLTLSPLPVSSPCPLALSPRPIVLSHLLTPRSHSLFTRTPLSLSPLPVSSPGLLDAALTRTLCLLSCLRLSLSPLSPMFIQSLTRLSIVSSPVSSTLSALLSPLCALLSQSPHSVSSRRT</sequence>
<comment type="caution">
    <text evidence="1">The sequence shown here is derived from an EMBL/GenBank/DDBJ whole genome shotgun (WGS) entry which is preliminary data.</text>
</comment>